<dbReference type="PANTHER" id="PTHR46776">
    <property type="entry name" value="CYCLIN-DEPENDENT KINASE INHIBITOR 4-RELATED"/>
    <property type="match status" value="1"/>
</dbReference>
<dbReference type="InterPro" id="IPR044898">
    <property type="entry name" value="CDI_dom_sf"/>
</dbReference>
<feature type="domain" description="Cyclin-dependent kinase inhibitor" evidence="7">
    <location>
        <begin position="163"/>
        <end position="210"/>
    </location>
</feature>
<evidence type="ECO:0000256" key="2">
    <source>
        <dbReference type="ARBA" id="ARBA00010274"/>
    </source>
</evidence>
<dbReference type="InterPro" id="IPR044275">
    <property type="entry name" value="KRP"/>
</dbReference>
<name>A0A3P5ZPV3_BRACM</name>
<dbReference type="PIRSF" id="PIRSF017811">
    <property type="entry name" value="CDK_inhib_pln"/>
    <property type="match status" value="1"/>
</dbReference>
<evidence type="ECO:0000256" key="6">
    <source>
        <dbReference type="SAM" id="MobiDB-lite"/>
    </source>
</evidence>
<dbReference type="Proteomes" id="UP000694005">
    <property type="component" value="Chromosome A03"/>
</dbReference>
<evidence type="ECO:0000256" key="5">
    <source>
        <dbReference type="PIRNR" id="PIRNR017811"/>
    </source>
</evidence>
<evidence type="ECO:0000259" key="7">
    <source>
        <dbReference type="Pfam" id="PF02234"/>
    </source>
</evidence>
<evidence type="ECO:0000313" key="8">
    <source>
        <dbReference type="EMBL" id="CAG7883486.1"/>
    </source>
</evidence>
<dbReference type="InterPro" id="IPR003175">
    <property type="entry name" value="CDI_dom"/>
</dbReference>
<dbReference type="GO" id="GO:0051726">
    <property type="term" value="P:regulation of cell cycle"/>
    <property type="evidence" value="ECO:0007669"/>
    <property type="project" value="InterPro"/>
</dbReference>
<dbReference type="GO" id="GO:0004861">
    <property type="term" value="F:cyclin-dependent protein serine/threonine kinase inhibitor activity"/>
    <property type="evidence" value="ECO:0007669"/>
    <property type="project" value="UniProtKB-UniRule"/>
</dbReference>
<organism evidence="9">
    <name type="scientific">Brassica campestris</name>
    <name type="common">Field mustard</name>
    <dbReference type="NCBI Taxonomy" id="3711"/>
    <lineage>
        <taxon>Eukaryota</taxon>
        <taxon>Viridiplantae</taxon>
        <taxon>Streptophyta</taxon>
        <taxon>Embryophyta</taxon>
        <taxon>Tracheophyta</taxon>
        <taxon>Spermatophyta</taxon>
        <taxon>Magnoliopsida</taxon>
        <taxon>eudicotyledons</taxon>
        <taxon>Gunneridae</taxon>
        <taxon>Pentapetalae</taxon>
        <taxon>rosids</taxon>
        <taxon>malvids</taxon>
        <taxon>Brassicales</taxon>
        <taxon>Brassicaceae</taxon>
        <taxon>Brassiceae</taxon>
        <taxon>Brassica</taxon>
    </lineage>
</organism>
<dbReference type="EMBL" id="LS974619">
    <property type="protein sequence ID" value="CAG7883486.1"/>
    <property type="molecule type" value="Genomic_DNA"/>
</dbReference>
<dbReference type="Gramene" id="A03p48290.2_BraZ1">
    <property type="protein sequence ID" value="A03p48290.2_BraZ1.CDS"/>
    <property type="gene ID" value="A03g48290.2_BraZ1"/>
</dbReference>
<dbReference type="Pfam" id="PF02234">
    <property type="entry name" value="CDI"/>
    <property type="match status" value="1"/>
</dbReference>
<sequence>MAGGNVSVRGRRRELDVSEENEANTTPKRRKLEVDVESRIVFSPCVQSTSRGGTVARNSAGASETSVVIVRRRESPVDEQCQIPSSVSCCSSNVSEEKTKRRIEFIDLEEDDDGDLDQTVTSWMYDNFNNTRRDMQHEDSTAMEVQEVECRRRLKMKKSRETVKEAELEDFFQAAEKDVRNSKMLECSWKYNFDFEKDEPLGGRYEWVKLNP</sequence>
<accession>A0A3P5ZPV3</accession>
<comment type="subcellular location">
    <subcellularLocation>
        <location evidence="1">Nucleus</location>
        <location evidence="1">Nucleoplasm</location>
    </subcellularLocation>
</comment>
<dbReference type="Gene3D" id="4.10.365.10">
    <property type="entry name" value="p27"/>
    <property type="match status" value="1"/>
</dbReference>
<keyword evidence="3 5" id="KW-0649">Protein kinase inhibitor</keyword>
<proteinExistence type="inferred from homology"/>
<evidence type="ECO:0000256" key="3">
    <source>
        <dbReference type="ARBA" id="ARBA00023013"/>
    </source>
</evidence>
<gene>
    <name evidence="9" type="ORF">BRAA03T13894Z</name>
    <name evidence="8" type="ORF">BRAPAZ1V2_A03P48290.2</name>
</gene>
<evidence type="ECO:0000256" key="1">
    <source>
        <dbReference type="ARBA" id="ARBA00004642"/>
    </source>
</evidence>
<dbReference type="EMBL" id="LR031572">
    <property type="protein sequence ID" value="VDC82676.1"/>
    <property type="molecule type" value="Genomic_DNA"/>
</dbReference>
<protein>
    <recommendedName>
        <fullName evidence="5">Cyclin-dependent kinase inhibitor</fullName>
    </recommendedName>
</protein>
<evidence type="ECO:0000313" key="9">
    <source>
        <dbReference type="EMBL" id="VDC82676.1"/>
    </source>
</evidence>
<comment type="similarity">
    <text evidence="2 5">Belongs to the CDI family. ICK/KRP subfamily.</text>
</comment>
<dbReference type="GO" id="GO:0005654">
    <property type="term" value="C:nucleoplasm"/>
    <property type="evidence" value="ECO:0007669"/>
    <property type="project" value="UniProtKB-SubCell"/>
</dbReference>
<dbReference type="AlphaFoldDB" id="A0A3P5ZPV3"/>
<evidence type="ECO:0000256" key="4">
    <source>
        <dbReference type="ARBA" id="ARBA00023306"/>
    </source>
</evidence>
<keyword evidence="4" id="KW-0131">Cell cycle</keyword>
<feature type="region of interest" description="Disordered" evidence="6">
    <location>
        <begin position="1"/>
        <end position="30"/>
    </location>
</feature>
<reference evidence="9" key="1">
    <citation type="submission" date="2018-11" db="EMBL/GenBank/DDBJ databases">
        <authorList>
            <consortium name="Genoscope - CEA"/>
            <person name="William W."/>
        </authorList>
    </citation>
    <scope>NUCLEOTIDE SEQUENCE</scope>
</reference>